<accession>A0A6L5GTX9</accession>
<dbReference type="EMBL" id="VOGB01000005">
    <property type="protein sequence ID" value="MQM73647.1"/>
    <property type="molecule type" value="Genomic_DNA"/>
</dbReference>
<dbReference type="PANTHER" id="PTHR30595:SF6">
    <property type="entry name" value="SCHLAFEN ALBA-2 DOMAIN-CONTAINING PROTEIN"/>
    <property type="match status" value="1"/>
</dbReference>
<reference evidence="2" key="1">
    <citation type="journal article" date="2020" name="Appl. Environ. Microbiol.">
        <title>Medium-Chain Fatty Acid Synthesis by 'Candidatus Weimeria bifida' gen. nov., sp. nov., and 'Candidatus Pseudoramibacter fermentans' sp. nov.</title>
        <authorList>
            <person name="Scarborough M.J."/>
            <person name="Myers K.S."/>
            <person name="Donohue T.J."/>
            <person name="Noguera D.R."/>
        </authorList>
    </citation>
    <scope>NUCLEOTIDE SEQUENCE</scope>
    <source>
        <strain evidence="2">EUB1.1</strain>
    </source>
</reference>
<gene>
    <name evidence="2" type="ORF">FRC53_09600</name>
</gene>
<dbReference type="Pfam" id="PF13749">
    <property type="entry name" value="HATPase_c_4"/>
    <property type="match status" value="1"/>
</dbReference>
<evidence type="ECO:0000313" key="3">
    <source>
        <dbReference type="Proteomes" id="UP000473648"/>
    </source>
</evidence>
<sequence length="513" mass="59239">MANHVIKKGVESTQIDYKLSLETEKPKSWLKSVSAFANTQGGHIYFGYTNDTHEAIGMKNTQLTASKISELIEARISPRVRYALIETESNTEGRSCLDLKISCGPNYPYYYVHDRVREAYVRHGDRSVLATDLEINNLILKGQNRTYDTLPSRYNLSDVSFTLLQATYKKETGDDFILPRDLVSLRLVGEDEIVTNAGLLLCDQGYLKQSRIVCTRWKGTEKGSVDGDALDDQEYSDASLITLLNSAEIFVRNNSKNAWTIRGMRREEKSDYPYKAVREVLVNALMHRDYQIIGTEVHVDMFDDRMEITSPGGMFNGGRIQDMDLKHVPSIKRNEVISDIFGRLNYMDRRGSGIGRIINSYMECYQKPIFYSDEYIFLVTLPNRSMAGNGSIDTYAAEKTQLSSEKTQLSSEKTQLSPRKLNYGQDWELSYFNDVILKRIKKKFRKKTINQIRMLFDRYRYQYTFNRRNIAELFHITENGASDFLRKCLSEGIIAKEKRDSYRFVEIDNFEEV</sequence>
<dbReference type="InterPro" id="IPR038475">
    <property type="entry name" value="RecG_C_sf"/>
</dbReference>
<dbReference type="Gene3D" id="3.30.565.60">
    <property type="match status" value="1"/>
</dbReference>
<dbReference type="Pfam" id="PF04326">
    <property type="entry name" value="SLFN_AlbA_2"/>
    <property type="match status" value="1"/>
</dbReference>
<protein>
    <submittedName>
        <fullName evidence="2">Transcriptional regulator</fullName>
    </submittedName>
</protein>
<dbReference type="AlphaFoldDB" id="A0A6L5GTX9"/>
<keyword evidence="3" id="KW-1185">Reference proteome</keyword>
<organism evidence="2 3">
    <name type="scientific">Candidatus Pseudoramibacter fermentans</name>
    <dbReference type="NCBI Taxonomy" id="2594427"/>
    <lineage>
        <taxon>Bacteria</taxon>
        <taxon>Bacillati</taxon>
        <taxon>Bacillota</taxon>
        <taxon>Clostridia</taxon>
        <taxon>Eubacteriales</taxon>
        <taxon>Eubacteriaceae</taxon>
        <taxon>Pseudoramibacter</taxon>
    </lineage>
</organism>
<dbReference type="InterPro" id="IPR007421">
    <property type="entry name" value="Schlafen_AlbA_2_dom"/>
</dbReference>
<name>A0A6L5GTX9_9FIRM</name>
<dbReference type="Proteomes" id="UP000473648">
    <property type="component" value="Unassembled WGS sequence"/>
</dbReference>
<evidence type="ECO:0000313" key="2">
    <source>
        <dbReference type="EMBL" id="MQM73647.1"/>
    </source>
</evidence>
<proteinExistence type="predicted"/>
<dbReference type="InterPro" id="IPR038461">
    <property type="entry name" value="Schlafen_AlbA_2_dom_sf"/>
</dbReference>
<feature type="domain" description="Schlafen AlbA-2" evidence="1">
    <location>
        <begin position="11"/>
        <end position="129"/>
    </location>
</feature>
<comment type="caution">
    <text evidence="2">The sequence shown here is derived from an EMBL/GenBank/DDBJ whole genome shotgun (WGS) entry which is preliminary data.</text>
</comment>
<dbReference type="Gene3D" id="3.30.950.30">
    <property type="entry name" value="Schlafen, AAA domain"/>
    <property type="match status" value="1"/>
</dbReference>
<evidence type="ECO:0000259" key="1">
    <source>
        <dbReference type="Pfam" id="PF04326"/>
    </source>
</evidence>
<dbReference type="PANTHER" id="PTHR30595">
    <property type="entry name" value="GLPR-RELATED TRANSCRIPTIONAL REPRESSOR"/>
    <property type="match status" value="1"/>
</dbReference>